<dbReference type="Proteomes" id="UP000553193">
    <property type="component" value="Unassembled WGS sequence"/>
</dbReference>
<reference evidence="4 5" key="1">
    <citation type="submission" date="2020-08" db="EMBL/GenBank/DDBJ databases">
        <title>Genomic Encyclopedia of Type Strains, Phase IV (KMG-IV): sequencing the most valuable type-strain genomes for metagenomic binning, comparative biology and taxonomic classification.</title>
        <authorList>
            <person name="Goeker M."/>
        </authorList>
    </citation>
    <scope>NUCLEOTIDE SEQUENCE [LARGE SCALE GENOMIC DNA]</scope>
    <source>
        <strain evidence="4 5">DSM 19979</strain>
    </source>
</reference>
<comment type="similarity">
    <text evidence="1">Belongs to the CBP3 family.</text>
</comment>
<name>A0A840AIB6_9PROT</name>
<proteinExistence type="inferred from homology"/>
<evidence type="ECO:0000256" key="1">
    <source>
        <dbReference type="ARBA" id="ARBA00006407"/>
    </source>
</evidence>
<dbReference type="EMBL" id="JACIDJ010000009">
    <property type="protein sequence ID" value="MBB3900286.1"/>
    <property type="molecule type" value="Genomic_DNA"/>
</dbReference>
<gene>
    <name evidence="4" type="ORF">GGQ83_003762</name>
</gene>
<protein>
    <submittedName>
        <fullName evidence="4">Cytochrome b pre-mRNA-processing protein 3</fullName>
    </submittedName>
</protein>
<dbReference type="AlphaFoldDB" id="A0A840AIB6"/>
<comment type="caution">
    <text evidence="4">The sequence shown here is derived from an EMBL/GenBank/DDBJ whole genome shotgun (WGS) entry which is preliminary data.</text>
</comment>
<feature type="domain" description="Ubiquinol-cytochrome c chaperone" evidence="3">
    <location>
        <begin position="39"/>
        <end position="179"/>
    </location>
</feature>
<evidence type="ECO:0000313" key="4">
    <source>
        <dbReference type="EMBL" id="MBB3900286.1"/>
    </source>
</evidence>
<organism evidence="4 5">
    <name type="scientific">Roseococcus suduntuyensis</name>
    <dbReference type="NCBI Taxonomy" id="455361"/>
    <lineage>
        <taxon>Bacteria</taxon>
        <taxon>Pseudomonadati</taxon>
        <taxon>Pseudomonadota</taxon>
        <taxon>Alphaproteobacteria</taxon>
        <taxon>Acetobacterales</taxon>
        <taxon>Roseomonadaceae</taxon>
        <taxon>Roseococcus</taxon>
    </lineage>
</organism>
<dbReference type="PANTHER" id="PTHR12184:SF1">
    <property type="entry name" value="UBIQUINOL-CYTOCHROME-C REDUCTASE COMPLEX ASSEMBLY FACTOR 1"/>
    <property type="match status" value="1"/>
</dbReference>
<dbReference type="InterPro" id="IPR021150">
    <property type="entry name" value="Ubiq_cyt_c_chap"/>
</dbReference>
<sequence length="180" mass="19438">MPRPMALFGLLRRRPYERMGFELYGAAVAAARAPEYYATLGVPDTTAGRFELISLHVAVLIRRLRRFADKPAQELAQSVFDAMFSDMDVTIREMGVGDLGVGKRVKFLWEGFHGRAQVYATALDAEDMAGLEAAIARNVWAGQPPPEGSAAALAARAQAMAATLEGQGFEGFAAGQARFA</sequence>
<dbReference type="PANTHER" id="PTHR12184">
    <property type="entry name" value="UBIQUINOL-CYTOCHROME C REDUCTASE COMPLEX ASSEMBLY FACTOR 1 FAMILY MEMBER"/>
    <property type="match status" value="1"/>
</dbReference>
<evidence type="ECO:0000256" key="2">
    <source>
        <dbReference type="ARBA" id="ARBA00006436"/>
    </source>
</evidence>
<evidence type="ECO:0000259" key="3">
    <source>
        <dbReference type="Pfam" id="PF03981"/>
    </source>
</evidence>
<comment type="similarity">
    <text evidence="2">Belongs to the UPF0174 family.</text>
</comment>
<dbReference type="InterPro" id="IPR007129">
    <property type="entry name" value="Ubiqinol_cyt_c_chaperone_CPB3"/>
</dbReference>
<evidence type="ECO:0000313" key="5">
    <source>
        <dbReference type="Proteomes" id="UP000553193"/>
    </source>
</evidence>
<accession>A0A840AIB6</accession>
<dbReference type="Pfam" id="PF03981">
    <property type="entry name" value="Ubiq_cyt_C_chap"/>
    <property type="match status" value="1"/>
</dbReference>
<keyword evidence="5" id="KW-1185">Reference proteome</keyword>